<keyword evidence="10" id="KW-1185">Reference proteome</keyword>
<dbReference type="RefSeq" id="WP_013273615.1">
    <property type="nucleotide sequence ID" value="NC_014376.1"/>
</dbReference>
<feature type="transmembrane region" description="Helical" evidence="7">
    <location>
        <begin position="107"/>
        <end position="128"/>
    </location>
</feature>
<keyword evidence="5 7" id="KW-1133">Transmembrane helix</keyword>
<evidence type="ECO:0000256" key="7">
    <source>
        <dbReference type="RuleBase" id="RU363032"/>
    </source>
</evidence>
<feature type="transmembrane region" description="Helical" evidence="7">
    <location>
        <begin position="68"/>
        <end position="95"/>
    </location>
</feature>
<organism evidence="9 10">
    <name type="scientific">Lacrimispora saccharolytica (strain ATCC 35040 / DSM 2544 / NRCC 2533 / WM1)</name>
    <name type="common">Clostridium saccharolyticum</name>
    <dbReference type="NCBI Taxonomy" id="610130"/>
    <lineage>
        <taxon>Bacteria</taxon>
        <taxon>Bacillati</taxon>
        <taxon>Bacillota</taxon>
        <taxon>Clostridia</taxon>
        <taxon>Lachnospirales</taxon>
        <taxon>Lachnospiraceae</taxon>
        <taxon>Lacrimispora</taxon>
    </lineage>
</organism>
<dbReference type="eggNOG" id="COG0395">
    <property type="taxonomic scope" value="Bacteria"/>
</dbReference>
<dbReference type="CDD" id="cd06261">
    <property type="entry name" value="TM_PBP2"/>
    <property type="match status" value="1"/>
</dbReference>
<keyword evidence="6 7" id="KW-0472">Membrane</keyword>
<feature type="transmembrane region" description="Helical" evidence="7">
    <location>
        <begin position="182"/>
        <end position="207"/>
    </location>
</feature>
<protein>
    <submittedName>
        <fullName evidence="9">Binding-protein-dependent transport systems inner membrane component</fullName>
    </submittedName>
</protein>
<evidence type="ECO:0000259" key="8">
    <source>
        <dbReference type="PROSITE" id="PS50928"/>
    </source>
</evidence>
<dbReference type="Gene3D" id="1.10.3720.10">
    <property type="entry name" value="MetI-like"/>
    <property type="match status" value="1"/>
</dbReference>
<feature type="transmembrane region" description="Helical" evidence="7">
    <location>
        <begin position="242"/>
        <end position="262"/>
    </location>
</feature>
<evidence type="ECO:0000256" key="3">
    <source>
        <dbReference type="ARBA" id="ARBA00022475"/>
    </source>
</evidence>
<dbReference type="PANTHER" id="PTHR43744">
    <property type="entry name" value="ABC TRANSPORTER PERMEASE PROTEIN MG189-RELATED-RELATED"/>
    <property type="match status" value="1"/>
</dbReference>
<dbReference type="PROSITE" id="PS50928">
    <property type="entry name" value="ABC_TM1"/>
    <property type="match status" value="1"/>
</dbReference>
<evidence type="ECO:0000256" key="1">
    <source>
        <dbReference type="ARBA" id="ARBA00004651"/>
    </source>
</evidence>
<name>D9R799_LACSW</name>
<comment type="subcellular location">
    <subcellularLocation>
        <location evidence="1 7">Cell membrane</location>
        <topology evidence="1 7">Multi-pass membrane protein</topology>
    </subcellularLocation>
</comment>
<evidence type="ECO:0000313" key="9">
    <source>
        <dbReference type="EMBL" id="ADL05531.1"/>
    </source>
</evidence>
<evidence type="ECO:0000256" key="5">
    <source>
        <dbReference type="ARBA" id="ARBA00022989"/>
    </source>
</evidence>
<keyword evidence="2 7" id="KW-0813">Transport</keyword>
<dbReference type="EMBL" id="CP002109">
    <property type="protein sequence ID" value="ADL05531.1"/>
    <property type="molecule type" value="Genomic_DNA"/>
</dbReference>
<dbReference type="PANTHER" id="PTHR43744:SF12">
    <property type="entry name" value="ABC TRANSPORTER PERMEASE PROTEIN MG189-RELATED"/>
    <property type="match status" value="1"/>
</dbReference>
<dbReference type="SUPFAM" id="SSF161098">
    <property type="entry name" value="MetI-like"/>
    <property type="match status" value="1"/>
</dbReference>
<evidence type="ECO:0000313" key="10">
    <source>
        <dbReference type="Proteomes" id="UP000001662"/>
    </source>
</evidence>
<dbReference type="OrthoDB" id="153186at2"/>
<dbReference type="PaxDb" id="610130-Closa_2997"/>
<dbReference type="KEGG" id="csh:Closa_2997"/>
<feature type="transmembrane region" description="Helical" evidence="7">
    <location>
        <begin position="140"/>
        <end position="161"/>
    </location>
</feature>
<dbReference type="GO" id="GO:0055085">
    <property type="term" value="P:transmembrane transport"/>
    <property type="evidence" value="ECO:0007669"/>
    <property type="project" value="InterPro"/>
</dbReference>
<dbReference type="Pfam" id="PF00528">
    <property type="entry name" value="BPD_transp_1"/>
    <property type="match status" value="1"/>
</dbReference>
<dbReference type="Proteomes" id="UP000001662">
    <property type="component" value="Chromosome"/>
</dbReference>
<dbReference type="AlphaFoldDB" id="D9R799"/>
<comment type="similarity">
    <text evidence="7">Belongs to the binding-protein-dependent transport system permease family.</text>
</comment>
<proteinExistence type="inferred from homology"/>
<feature type="domain" description="ABC transmembrane type-1" evidence="8">
    <location>
        <begin position="72"/>
        <end position="262"/>
    </location>
</feature>
<gene>
    <name evidence="9" type="ordered locus">Closa_2997</name>
</gene>
<sequence length="276" mass="30775">MKGKNVSKIFLVILACLVAYIFLLPLLFMFFTSFKGVAESVTSRTLLPKAWTLENYRELFMNTATSPILLWLFNTVIVTVAGTALRITVSVLAAYSLARLPLPGKSFLLVSLIWAMAVPEIVTYFPLFYTFKLMGGLNTFWPLILPSGSGVMCIYLIYNFLLAFPQELEEAGFVEGANVFQVLWHIVLPSVKPVVITQAFITFLGLYNSYLWPSLVINRNETRTITLGIAALVLGENYTNPGMMMASTVISVLPVMVIFMFANKYIVKGFTQSGIK</sequence>
<dbReference type="InterPro" id="IPR000515">
    <property type="entry name" value="MetI-like"/>
</dbReference>
<dbReference type="HOGENOM" id="CLU_016047_1_1_9"/>
<reference evidence="9" key="1">
    <citation type="submission" date="2010-07" db="EMBL/GenBank/DDBJ databases">
        <title>Complete sequence of Clostridium saccharolyticum WM1.</title>
        <authorList>
            <consortium name="US DOE Joint Genome Institute"/>
            <person name="Lucas S."/>
            <person name="Copeland A."/>
            <person name="Lapidus A."/>
            <person name="Cheng J.-F."/>
            <person name="Bruce D."/>
            <person name="Goodwin L."/>
            <person name="Pitluck S."/>
            <person name="Chertkov O."/>
            <person name="Detter J.C."/>
            <person name="Han C."/>
            <person name="Tapia R."/>
            <person name="Land M."/>
            <person name="Hauser L."/>
            <person name="Chang Y.-J."/>
            <person name="Jeffries C."/>
            <person name="Kyrpides N."/>
            <person name="Ivanova N."/>
            <person name="Mikhailova N."/>
            <person name="Mouttaki H."/>
            <person name="Lin L."/>
            <person name="Zhou J."/>
            <person name="Hemme C.L."/>
            <person name="Woyke T."/>
        </authorList>
    </citation>
    <scope>NUCLEOTIDE SEQUENCE [LARGE SCALE GENOMIC DNA]</scope>
    <source>
        <strain evidence="9">WM1</strain>
    </source>
</reference>
<dbReference type="GO" id="GO:0005886">
    <property type="term" value="C:plasma membrane"/>
    <property type="evidence" value="ECO:0007669"/>
    <property type="project" value="UniProtKB-SubCell"/>
</dbReference>
<accession>D9R799</accession>
<evidence type="ECO:0000256" key="2">
    <source>
        <dbReference type="ARBA" id="ARBA00022448"/>
    </source>
</evidence>
<dbReference type="InterPro" id="IPR035906">
    <property type="entry name" value="MetI-like_sf"/>
</dbReference>
<feature type="transmembrane region" description="Helical" evidence="7">
    <location>
        <begin position="9"/>
        <end position="31"/>
    </location>
</feature>
<dbReference type="STRING" id="610130.Closa_2997"/>
<keyword evidence="4 7" id="KW-0812">Transmembrane</keyword>
<evidence type="ECO:0000256" key="6">
    <source>
        <dbReference type="ARBA" id="ARBA00023136"/>
    </source>
</evidence>
<keyword evidence="3" id="KW-1003">Cell membrane</keyword>
<evidence type="ECO:0000256" key="4">
    <source>
        <dbReference type="ARBA" id="ARBA00022692"/>
    </source>
</evidence>